<feature type="region of interest" description="Disordered" evidence="1">
    <location>
        <begin position="267"/>
        <end position="298"/>
    </location>
</feature>
<protein>
    <recommendedName>
        <fullName evidence="2">Endonuclease/exonuclease/phosphatase domain-containing protein</fullName>
    </recommendedName>
</protein>
<feature type="compositionally biased region" description="Basic residues" evidence="1">
    <location>
        <begin position="287"/>
        <end position="298"/>
    </location>
</feature>
<dbReference type="EMBL" id="BAABRI010000011">
    <property type="protein sequence ID" value="GAA5482949.1"/>
    <property type="molecule type" value="Genomic_DNA"/>
</dbReference>
<comment type="caution">
    <text evidence="3">The sequence shown here is derived from an EMBL/GenBank/DDBJ whole genome shotgun (WGS) entry which is preliminary data.</text>
</comment>
<name>A0ABP9UNP5_9BACT</name>
<feature type="domain" description="Endonuclease/exonuclease/phosphatase" evidence="2">
    <location>
        <begin position="37"/>
        <end position="215"/>
    </location>
</feature>
<dbReference type="InterPro" id="IPR036691">
    <property type="entry name" value="Endo/exonu/phosph_ase_sf"/>
</dbReference>
<reference evidence="3 4" key="1">
    <citation type="submission" date="2024-02" db="EMBL/GenBank/DDBJ databases">
        <title>Haloferula sargassicola NBRC 104335.</title>
        <authorList>
            <person name="Ichikawa N."/>
            <person name="Katano-Makiyama Y."/>
            <person name="Hidaka K."/>
        </authorList>
    </citation>
    <scope>NUCLEOTIDE SEQUENCE [LARGE SCALE GENOMIC DNA]</scope>
    <source>
        <strain evidence="3 4">NBRC 104335</strain>
    </source>
</reference>
<evidence type="ECO:0000259" key="2">
    <source>
        <dbReference type="Pfam" id="PF03372"/>
    </source>
</evidence>
<evidence type="ECO:0000313" key="4">
    <source>
        <dbReference type="Proteomes" id="UP001476282"/>
    </source>
</evidence>
<dbReference type="Pfam" id="PF03372">
    <property type="entry name" value="Exo_endo_phos"/>
    <property type="match status" value="1"/>
</dbReference>
<evidence type="ECO:0000313" key="3">
    <source>
        <dbReference type="EMBL" id="GAA5482949.1"/>
    </source>
</evidence>
<evidence type="ECO:0000256" key="1">
    <source>
        <dbReference type="SAM" id="MobiDB-lite"/>
    </source>
</evidence>
<dbReference type="InterPro" id="IPR005135">
    <property type="entry name" value="Endo/exonuclease/phosphatase"/>
</dbReference>
<dbReference type="Gene3D" id="3.60.10.10">
    <property type="entry name" value="Endonuclease/exonuclease/phosphatase"/>
    <property type="match status" value="1"/>
</dbReference>
<dbReference type="SUPFAM" id="SSF56219">
    <property type="entry name" value="DNase I-like"/>
    <property type="match status" value="1"/>
</dbReference>
<sequence>MGVLSLPALLTAGERVVIATANLTSGHRQSYREAGDRILQALKPDIVAVQEFNVPDAGGPRAWVDRVFGEDFHFMIEEGDDPIPCGVVSRYPITAAGEWQDPQVPDRDFAWATIDLPGAIDLHVVSVHLHGSGKRASRKKEARVLVGQAAEFPAADYMVLCGDFNATDRDEPAVKVLEQLFSDAQVPLDQNGNSNTNLNRNKPYDWVMPDAELERLHVPLEFAGRTFPHGMVFDSRLWDPPPAPARKEDSAAPMMQHMAVVKAFELPEGKNAGPPSNAAGPDGSAALRRRHAGARISR</sequence>
<accession>A0ABP9UNP5</accession>
<proteinExistence type="predicted"/>
<dbReference type="Proteomes" id="UP001476282">
    <property type="component" value="Unassembled WGS sequence"/>
</dbReference>
<organism evidence="3 4">
    <name type="scientific">Haloferula sargassicola</name>
    <dbReference type="NCBI Taxonomy" id="490096"/>
    <lineage>
        <taxon>Bacteria</taxon>
        <taxon>Pseudomonadati</taxon>
        <taxon>Verrucomicrobiota</taxon>
        <taxon>Verrucomicrobiia</taxon>
        <taxon>Verrucomicrobiales</taxon>
        <taxon>Verrucomicrobiaceae</taxon>
        <taxon>Haloferula</taxon>
    </lineage>
</organism>
<keyword evidence="4" id="KW-1185">Reference proteome</keyword>
<gene>
    <name evidence="3" type="ORF">Hsar01_02175</name>
</gene>